<reference evidence="8" key="1">
    <citation type="submission" date="2024-06" db="UniProtKB">
        <authorList>
            <consortium name="RefSeq"/>
        </authorList>
    </citation>
    <scope>NUCLEOTIDE SEQUENCE [LARGE SCALE GENOMIC DNA]</scope>
</reference>
<feature type="compositionally biased region" description="Basic and acidic residues" evidence="5">
    <location>
        <begin position="677"/>
        <end position="687"/>
    </location>
</feature>
<accession>A0A8B8C6V4</accession>
<evidence type="ECO:0000259" key="7">
    <source>
        <dbReference type="Pfam" id="PF18112"/>
    </source>
</evidence>
<gene>
    <name evidence="9" type="primary">LOC111116630</name>
</gene>
<evidence type="ECO:0000256" key="1">
    <source>
        <dbReference type="ARBA" id="ARBA00022723"/>
    </source>
</evidence>
<dbReference type="KEGG" id="cvn:111116630"/>
<dbReference type="Pfam" id="PF17751">
    <property type="entry name" value="SKICH"/>
    <property type="match status" value="1"/>
</dbReference>
<dbReference type="GeneID" id="111116630"/>
<dbReference type="InterPro" id="IPR041641">
    <property type="entry name" value="CALCOCO1/2_Zn_UBZ1"/>
</dbReference>
<keyword evidence="1" id="KW-0479">Metal-binding</keyword>
<feature type="region of interest" description="Disordered" evidence="5">
    <location>
        <begin position="677"/>
        <end position="702"/>
    </location>
</feature>
<dbReference type="OrthoDB" id="10015001at2759"/>
<evidence type="ECO:0000313" key="8">
    <source>
        <dbReference type="Proteomes" id="UP000694844"/>
    </source>
</evidence>
<keyword evidence="3" id="KW-0862">Zinc</keyword>
<protein>
    <submittedName>
        <fullName evidence="9">Tax1-binding protein 1 homolog isoform X1</fullName>
    </submittedName>
</protein>
<name>A0A8B8C6V4_CRAVI</name>
<reference evidence="9" key="2">
    <citation type="submission" date="2025-08" db="UniProtKB">
        <authorList>
            <consortium name="RefSeq"/>
        </authorList>
    </citation>
    <scope>IDENTIFICATION</scope>
    <source>
        <tissue evidence="9">Whole sample</tissue>
    </source>
</reference>
<feature type="compositionally biased region" description="Low complexity" evidence="5">
    <location>
        <begin position="547"/>
        <end position="561"/>
    </location>
</feature>
<feature type="domain" description="UBZ1-type" evidence="7">
    <location>
        <begin position="877"/>
        <end position="902"/>
    </location>
</feature>
<dbReference type="RefSeq" id="XP_022311340.1">
    <property type="nucleotide sequence ID" value="XM_022455632.1"/>
</dbReference>
<evidence type="ECO:0000256" key="3">
    <source>
        <dbReference type="ARBA" id="ARBA00022833"/>
    </source>
</evidence>
<dbReference type="GO" id="GO:0008270">
    <property type="term" value="F:zinc ion binding"/>
    <property type="evidence" value="ECO:0007669"/>
    <property type="project" value="UniProtKB-KW"/>
</dbReference>
<dbReference type="PANTHER" id="PTHR31915">
    <property type="entry name" value="SKICH DOMAIN-CONTAINING PROTEIN"/>
    <property type="match status" value="1"/>
</dbReference>
<proteinExistence type="predicted"/>
<dbReference type="Proteomes" id="UP000694844">
    <property type="component" value="Chromosome 1"/>
</dbReference>
<dbReference type="InterPro" id="IPR051002">
    <property type="entry name" value="UBA_autophagy_assoc_protein"/>
</dbReference>
<feature type="domain" description="SKICH" evidence="6">
    <location>
        <begin position="23"/>
        <end position="126"/>
    </location>
</feature>
<dbReference type="AlphaFoldDB" id="A0A8B8C6V4"/>
<organism evidence="8 9">
    <name type="scientific">Crassostrea virginica</name>
    <name type="common">Eastern oyster</name>
    <dbReference type="NCBI Taxonomy" id="6565"/>
    <lineage>
        <taxon>Eukaryota</taxon>
        <taxon>Metazoa</taxon>
        <taxon>Spiralia</taxon>
        <taxon>Lophotrochozoa</taxon>
        <taxon>Mollusca</taxon>
        <taxon>Bivalvia</taxon>
        <taxon>Autobranchia</taxon>
        <taxon>Pteriomorphia</taxon>
        <taxon>Ostreida</taxon>
        <taxon>Ostreoidea</taxon>
        <taxon>Ostreidae</taxon>
        <taxon>Crassostrea</taxon>
    </lineage>
</organism>
<dbReference type="InterPro" id="IPR041611">
    <property type="entry name" value="SKICH"/>
</dbReference>
<dbReference type="PANTHER" id="PTHR31915:SF6">
    <property type="entry name" value="SKICH DOMAIN-CONTAINING PROTEIN"/>
    <property type="match status" value="1"/>
</dbReference>
<dbReference type="Gene3D" id="6.20.250.40">
    <property type="match status" value="1"/>
</dbReference>
<sequence>MDDAENIPRLSEASQRRPEFAAVVFQRIPETYPADAHIECRYTITPDLSPSSRDWVGIYKVGWMTTRDYYYYEWAQTPTGYEAGKEIDTSILFPAHKLPGEDGEFYQFCYVTSAGQIRGASTPFQFKNPSADDFVELDDEETNMLVIRSKTLVLEENIEKLKSEQEAFVLGKQELECERDGLLTRLSETEKQLQNLMEDNRLLEAQVKASENYIKQLNQEAKDMMVATEALQTKHETICTEKGDVEAKLTEKDEALKGLQATLMKMTSEKDELAGENRTLKEQMELYKNHFTTSESSAQEYGRQIEEMRVEVAKQESLVMELKRQIQEKKEKLDAMKKRLERQQAVSKEDKDQIGSLMEKLRNAEDKLDAAEKVKLILQSEIKTYEEINRKISQDLERSEGGNHALKQQLAQMEDQLIKETELLRSEVIASQQDLSRSLEEKNKLQEEMQEMSLSREASESSLSSLHCLKLAQASLKERYAKMAQTYTELQSEYSKNKKENSSYVRELKREIEDLKERLNMAAQEYKTLYIEKKKHQKTAEKLQRRLGSGPSTSSPQGSLTEVTNEILQRAEAPDSSSLKEDEVSKLQSDLDDVSAELEKRNEKKDKYKKMYKEEKERMEVLRRHFHDELRKKDEEIDRLRKILQAMSMESDIKVRSLENFLVNKDHTIEELNRKLRDNVKLHDSPKEPQQAASTKPSPGAPYPVYMYGNPYGGSVLYPAPIVYPPVTPCQGPDGKQLPPLQYPGVPLHSVSAPQRSQDATPIVYPDHVIMKQPERVQSVNQDHLSDDQQCLTKDQKVPLKPLPPPLVPERLPSAKLSALKSFLMDGDTQVGEININYGSNHFKVEDDGEDVPTPSAPPAHHPGEERFEDAIGESMKICPVCSESFSADIDQANFDAHILSHVQKICPICHNLIEEVDDNGFQFHVNQHLDKDQEFQE</sequence>
<evidence type="ECO:0000256" key="2">
    <source>
        <dbReference type="ARBA" id="ARBA00022771"/>
    </source>
</evidence>
<keyword evidence="4" id="KW-0175">Coiled coil</keyword>
<dbReference type="Gene3D" id="2.60.40.2840">
    <property type="match status" value="1"/>
</dbReference>
<evidence type="ECO:0000256" key="5">
    <source>
        <dbReference type="SAM" id="MobiDB-lite"/>
    </source>
</evidence>
<evidence type="ECO:0000259" key="6">
    <source>
        <dbReference type="Pfam" id="PF17751"/>
    </source>
</evidence>
<dbReference type="Pfam" id="PF18112">
    <property type="entry name" value="Zn-C2H2_12"/>
    <property type="match status" value="1"/>
</dbReference>
<feature type="region of interest" description="Disordered" evidence="5">
    <location>
        <begin position="540"/>
        <end position="599"/>
    </location>
</feature>
<keyword evidence="2" id="KW-0863">Zinc-finger</keyword>
<keyword evidence="8" id="KW-1185">Reference proteome</keyword>
<evidence type="ECO:0000313" key="9">
    <source>
        <dbReference type="RefSeq" id="XP_022311340.1"/>
    </source>
</evidence>
<evidence type="ECO:0000256" key="4">
    <source>
        <dbReference type="ARBA" id="ARBA00023054"/>
    </source>
</evidence>